<keyword evidence="3" id="KW-0378">Hydrolase</keyword>
<evidence type="ECO:0000313" key="8">
    <source>
        <dbReference type="Proteomes" id="UP000656077"/>
    </source>
</evidence>
<evidence type="ECO:0000256" key="5">
    <source>
        <dbReference type="ARBA" id="ARBA00023049"/>
    </source>
</evidence>
<dbReference type="Gene3D" id="3.40.140.10">
    <property type="entry name" value="Cytidine Deaminase, domain 2"/>
    <property type="match status" value="1"/>
</dbReference>
<feature type="domain" description="JAB" evidence="6">
    <location>
        <begin position="28"/>
        <end position="135"/>
    </location>
</feature>
<gene>
    <name evidence="7" type="ORF">GKZ28_11860</name>
</gene>
<evidence type="ECO:0000256" key="1">
    <source>
        <dbReference type="ARBA" id="ARBA00022670"/>
    </source>
</evidence>
<dbReference type="Proteomes" id="UP000656077">
    <property type="component" value="Unassembled WGS sequence"/>
</dbReference>
<dbReference type="Pfam" id="PF14464">
    <property type="entry name" value="Prok-JAB"/>
    <property type="match status" value="1"/>
</dbReference>
<organism evidence="7 8">
    <name type="scientific">Clostridium chromiireducens</name>
    <dbReference type="NCBI Taxonomy" id="225345"/>
    <lineage>
        <taxon>Bacteria</taxon>
        <taxon>Bacillati</taxon>
        <taxon>Bacillota</taxon>
        <taxon>Clostridia</taxon>
        <taxon>Eubacteriales</taxon>
        <taxon>Clostridiaceae</taxon>
        <taxon>Clostridium</taxon>
    </lineage>
</organism>
<dbReference type="GO" id="GO:0006508">
    <property type="term" value="P:proteolysis"/>
    <property type="evidence" value="ECO:0007669"/>
    <property type="project" value="UniProtKB-KW"/>
</dbReference>
<dbReference type="SUPFAM" id="SSF102712">
    <property type="entry name" value="JAB1/MPN domain"/>
    <property type="match status" value="1"/>
</dbReference>
<evidence type="ECO:0000313" key="7">
    <source>
        <dbReference type="EMBL" id="MVX64386.1"/>
    </source>
</evidence>
<keyword evidence="2" id="KW-0479">Metal-binding</keyword>
<dbReference type="AlphaFoldDB" id="A0A964W2C9"/>
<keyword evidence="5" id="KW-0482">Metalloprotease</keyword>
<keyword evidence="1" id="KW-0645">Protease</keyword>
<evidence type="ECO:0000259" key="6">
    <source>
        <dbReference type="Pfam" id="PF14464"/>
    </source>
</evidence>
<evidence type="ECO:0000256" key="3">
    <source>
        <dbReference type="ARBA" id="ARBA00022801"/>
    </source>
</evidence>
<keyword evidence="4" id="KW-0862">Zinc</keyword>
<accession>A0A964W2C9</accession>
<evidence type="ECO:0000256" key="2">
    <source>
        <dbReference type="ARBA" id="ARBA00022723"/>
    </source>
</evidence>
<evidence type="ECO:0000256" key="4">
    <source>
        <dbReference type="ARBA" id="ARBA00022833"/>
    </source>
</evidence>
<dbReference type="GO" id="GO:0008237">
    <property type="term" value="F:metallopeptidase activity"/>
    <property type="evidence" value="ECO:0007669"/>
    <property type="project" value="UniProtKB-KW"/>
</dbReference>
<name>A0A964W2C9_9CLOT</name>
<dbReference type="InterPro" id="IPR028090">
    <property type="entry name" value="JAB_dom_prok"/>
</dbReference>
<comment type="caution">
    <text evidence="7">The sequence shown here is derived from an EMBL/GenBank/DDBJ whole genome shotgun (WGS) entry which is preliminary data.</text>
</comment>
<dbReference type="GO" id="GO:0046872">
    <property type="term" value="F:metal ion binding"/>
    <property type="evidence" value="ECO:0007669"/>
    <property type="project" value="UniProtKB-KW"/>
</dbReference>
<sequence>MSIIIKNKKTMIKIKDEVLNLISNYKQSKKEDYESGGILIGYETIDGNIIIEFATQPFPNDIRKKNSFERIDSKHNEFLDKLWKENGEIYMYVGEWHTHPEDYPKYSLKDKRNWKNISCNMSPYKEKYIHIIVGNKGIGIWIYETMSKRIYKIY</sequence>
<dbReference type="RefSeq" id="WP_160359339.1">
    <property type="nucleotide sequence ID" value="NZ_WSRQ01000016.1"/>
</dbReference>
<dbReference type="EMBL" id="WSRQ01000016">
    <property type="protein sequence ID" value="MVX64386.1"/>
    <property type="molecule type" value="Genomic_DNA"/>
</dbReference>
<reference evidence="7" key="1">
    <citation type="submission" date="2019-12" db="EMBL/GenBank/DDBJ databases">
        <title>Microbes associate with the intestines of laboratory mice.</title>
        <authorList>
            <person name="Navarre W."/>
            <person name="Wong E."/>
        </authorList>
    </citation>
    <scope>NUCLEOTIDE SEQUENCE</scope>
    <source>
        <strain evidence="7">NM79_F5</strain>
    </source>
</reference>
<proteinExistence type="predicted"/>
<protein>
    <recommendedName>
        <fullName evidence="6">JAB domain-containing protein</fullName>
    </recommendedName>
</protein>